<dbReference type="PATRIC" id="fig|1196324.3.peg.3374"/>
<dbReference type="GO" id="GO:0003677">
    <property type="term" value="F:DNA binding"/>
    <property type="evidence" value="ECO:0007669"/>
    <property type="project" value="UniProtKB-KW"/>
</dbReference>
<dbReference type="EMBL" id="AKKV01000037">
    <property type="protein sequence ID" value="EIT84220.1"/>
    <property type="molecule type" value="Genomic_DNA"/>
</dbReference>
<dbReference type="Proteomes" id="UP000004080">
    <property type="component" value="Unassembled WGS sequence"/>
</dbReference>
<proteinExistence type="predicted"/>
<feature type="domain" description="AraC effector-binding" evidence="1">
    <location>
        <begin position="1"/>
        <end position="138"/>
    </location>
</feature>
<keyword evidence="3" id="KW-1185">Reference proteome</keyword>
<name>I8UBA0_9BACL</name>
<dbReference type="PANTHER" id="PTHR36444:SF2">
    <property type="entry name" value="TRANSCRIPTIONAL REGULATOR PROTEIN YOBU-RELATED"/>
    <property type="match status" value="1"/>
</dbReference>
<dbReference type="SMART" id="SM00871">
    <property type="entry name" value="AraC_E_bind"/>
    <property type="match status" value="1"/>
</dbReference>
<organism evidence="2 3">
    <name type="scientific">Fictibacillus macauensis ZFHKF-1</name>
    <dbReference type="NCBI Taxonomy" id="1196324"/>
    <lineage>
        <taxon>Bacteria</taxon>
        <taxon>Bacillati</taxon>
        <taxon>Bacillota</taxon>
        <taxon>Bacilli</taxon>
        <taxon>Bacillales</taxon>
        <taxon>Fictibacillaceae</taxon>
        <taxon>Fictibacillus</taxon>
    </lineage>
</organism>
<accession>I8UBA0</accession>
<comment type="caution">
    <text evidence="2">The sequence shown here is derived from an EMBL/GenBank/DDBJ whole genome shotgun (WGS) entry which is preliminary data.</text>
</comment>
<dbReference type="Pfam" id="PF14526">
    <property type="entry name" value="Cass2"/>
    <property type="match status" value="1"/>
</dbReference>
<dbReference type="InterPro" id="IPR053182">
    <property type="entry name" value="YobU-like_regulator"/>
</dbReference>
<gene>
    <name evidence="2" type="ORF">A374_16493</name>
</gene>
<evidence type="ECO:0000313" key="2">
    <source>
        <dbReference type="EMBL" id="EIT84220.1"/>
    </source>
</evidence>
<dbReference type="eggNOG" id="COG3708">
    <property type="taxonomic scope" value="Bacteria"/>
</dbReference>
<dbReference type="InterPro" id="IPR011256">
    <property type="entry name" value="Reg_factor_effector_dom_sf"/>
</dbReference>
<dbReference type="RefSeq" id="WP_007203371.1">
    <property type="nucleotide sequence ID" value="NZ_AKKV01000037.1"/>
</dbReference>
<evidence type="ECO:0000259" key="1">
    <source>
        <dbReference type="SMART" id="SM00871"/>
    </source>
</evidence>
<keyword evidence="2" id="KW-0238">DNA-binding</keyword>
<dbReference type="SUPFAM" id="SSF55136">
    <property type="entry name" value="Probable bacterial effector-binding domain"/>
    <property type="match status" value="1"/>
</dbReference>
<evidence type="ECO:0000313" key="3">
    <source>
        <dbReference type="Proteomes" id="UP000004080"/>
    </source>
</evidence>
<reference evidence="2 3" key="1">
    <citation type="journal article" date="2012" name="J. Bacteriol.">
        <title>Genome of Bacillus macauensis ZFHKF-1, a Long-Chain-Forming Bacterium.</title>
        <authorList>
            <person name="Cai L."/>
            <person name="Zhang T."/>
        </authorList>
    </citation>
    <scope>NUCLEOTIDE SEQUENCE [LARGE SCALE GENOMIC DNA]</scope>
    <source>
        <strain evidence="2 3">ZFHKF-1</strain>
    </source>
</reference>
<protein>
    <submittedName>
        <fullName evidence="2">DNA-binding protein YobU</fullName>
    </submittedName>
</protein>
<dbReference type="InterPro" id="IPR010499">
    <property type="entry name" value="AraC_E-bd"/>
</dbReference>
<dbReference type="AlphaFoldDB" id="I8UBA0"/>
<sequence>MKEAFTLYGKRAVTTNEQEGKGQGVIPAMWADFYKQGAPTGTVYAVYTNYESNEHGAYTYGIGTEEPGAGVLAVVPKQDYLVFTTEKGPVGEVVPKAWEKIWQWQEQQERAYGTDFEVYDERAQNPEDAQVDIYISVKNPR</sequence>
<dbReference type="STRING" id="1196324.A374_16493"/>
<dbReference type="PANTHER" id="PTHR36444">
    <property type="entry name" value="TRANSCRIPTIONAL REGULATOR PROTEIN YOBU-RELATED"/>
    <property type="match status" value="1"/>
</dbReference>
<dbReference type="OrthoDB" id="9801008at2"/>
<dbReference type="Gene3D" id="3.20.80.10">
    <property type="entry name" value="Regulatory factor, effector binding domain"/>
    <property type="match status" value="1"/>
</dbReference>
<dbReference type="InterPro" id="IPR029441">
    <property type="entry name" value="Cass2"/>
</dbReference>